<evidence type="ECO:0000256" key="1">
    <source>
        <dbReference type="ARBA" id="ARBA00006484"/>
    </source>
</evidence>
<accession>A0A9X0BVK2</accession>
<dbReference type="Pfam" id="PF00106">
    <property type="entry name" value="adh_short"/>
    <property type="match status" value="1"/>
</dbReference>
<dbReference type="GO" id="GO:0016491">
    <property type="term" value="F:oxidoreductase activity"/>
    <property type="evidence" value="ECO:0007669"/>
    <property type="project" value="TreeGrafter"/>
</dbReference>
<protein>
    <submittedName>
        <fullName evidence="2">Short chain oxidoreductase</fullName>
    </submittedName>
</protein>
<evidence type="ECO:0000313" key="3">
    <source>
        <dbReference type="Proteomes" id="UP001147760"/>
    </source>
</evidence>
<dbReference type="InterPro" id="IPR036291">
    <property type="entry name" value="NAD(P)-bd_dom_sf"/>
</dbReference>
<dbReference type="PANTHER" id="PTHR43544">
    <property type="entry name" value="SHORT-CHAIN DEHYDROGENASE/REDUCTASE"/>
    <property type="match status" value="1"/>
</dbReference>
<dbReference type="Proteomes" id="UP001147760">
    <property type="component" value="Unassembled WGS sequence"/>
</dbReference>
<dbReference type="SUPFAM" id="SSF51735">
    <property type="entry name" value="NAD(P)-binding Rossmann-fold domains"/>
    <property type="match status" value="1"/>
</dbReference>
<comment type="similarity">
    <text evidence="1">Belongs to the short-chain dehydrogenases/reductases (SDR) family.</text>
</comment>
<proteinExistence type="inferred from homology"/>
<dbReference type="EMBL" id="JAPWDO010000001">
    <property type="protein sequence ID" value="KAJ5485760.1"/>
    <property type="molecule type" value="Genomic_DNA"/>
</dbReference>
<reference evidence="2" key="2">
    <citation type="journal article" date="2023" name="IMA Fungus">
        <title>Comparative genomic study of the Penicillium genus elucidates a diverse pangenome and 15 lateral gene transfer events.</title>
        <authorList>
            <person name="Petersen C."/>
            <person name="Sorensen T."/>
            <person name="Nielsen M.R."/>
            <person name="Sondergaard T.E."/>
            <person name="Sorensen J.L."/>
            <person name="Fitzpatrick D.A."/>
            <person name="Frisvad J.C."/>
            <person name="Nielsen K.L."/>
        </authorList>
    </citation>
    <scope>NUCLEOTIDE SEQUENCE</scope>
    <source>
        <strain evidence="2">IBT 17660</strain>
    </source>
</reference>
<dbReference type="OrthoDB" id="7289984at2759"/>
<evidence type="ECO:0000313" key="2">
    <source>
        <dbReference type="EMBL" id="KAJ5485760.1"/>
    </source>
</evidence>
<sequence>MEEVFRLNVSGVHNLTKAILPLMRKGEEKKILNISTTLGSISLQHSKRIVTVPSYKITKAALSMLTVVYASELENEGFTWLKTDLGTENADLPVDVGVSSVLDILYETGQDGNGRFFNIHVPGWENVTGLNQYDGKEIPW</sequence>
<reference evidence="2" key="1">
    <citation type="submission" date="2022-12" db="EMBL/GenBank/DDBJ databases">
        <authorList>
            <person name="Petersen C."/>
        </authorList>
    </citation>
    <scope>NUCLEOTIDE SEQUENCE</scope>
    <source>
        <strain evidence="2">IBT 17660</strain>
    </source>
</reference>
<organism evidence="2 3">
    <name type="scientific">Penicillium desertorum</name>
    <dbReference type="NCBI Taxonomy" id="1303715"/>
    <lineage>
        <taxon>Eukaryota</taxon>
        <taxon>Fungi</taxon>
        <taxon>Dikarya</taxon>
        <taxon>Ascomycota</taxon>
        <taxon>Pezizomycotina</taxon>
        <taxon>Eurotiomycetes</taxon>
        <taxon>Eurotiomycetidae</taxon>
        <taxon>Eurotiales</taxon>
        <taxon>Aspergillaceae</taxon>
        <taxon>Penicillium</taxon>
    </lineage>
</organism>
<dbReference type="AlphaFoldDB" id="A0A9X0BVK2"/>
<dbReference type="InterPro" id="IPR002347">
    <property type="entry name" value="SDR_fam"/>
</dbReference>
<keyword evidence="3" id="KW-1185">Reference proteome</keyword>
<dbReference type="Gene3D" id="3.40.50.720">
    <property type="entry name" value="NAD(P)-binding Rossmann-like Domain"/>
    <property type="match status" value="1"/>
</dbReference>
<dbReference type="GO" id="GO:0005737">
    <property type="term" value="C:cytoplasm"/>
    <property type="evidence" value="ECO:0007669"/>
    <property type="project" value="TreeGrafter"/>
</dbReference>
<dbReference type="PANTHER" id="PTHR43544:SF36">
    <property type="entry name" value="CHAIN OXIDOREDUCTASE (CSGA), PUTATIVE (AFU_ORTHOLOGUE AFUA_4G00910)-RELATED"/>
    <property type="match status" value="1"/>
</dbReference>
<gene>
    <name evidence="2" type="ORF">N7530_000060</name>
</gene>
<name>A0A9X0BVK2_9EURO</name>
<comment type="caution">
    <text evidence="2">The sequence shown here is derived from an EMBL/GenBank/DDBJ whole genome shotgun (WGS) entry which is preliminary data.</text>
</comment>
<dbReference type="InterPro" id="IPR051468">
    <property type="entry name" value="Fungal_SecMetab_SDRs"/>
</dbReference>